<sequence length="979" mass="106723">MDVFGGGANATHDGAEVKADIQLFGLGLVLIPAATILGNLLVIVSVLRFRALHSAINFLILGLAVADLFVALIVMPFAVLINVQGGYWFLGPLMCDIYSASDVACSTASILLLAVISFDRYRAVSRPIQYSRTAQNTKRVVVILVVIWMISLGVASPIVLGVNHRPPDADLYECRFYNAEFSIISSIFSFIIPCFLVLFVYIRIMMALRKRERAARQRRLNHLNSSRRDQDFDEGEEAGHTVTGPGRVHFDLFSVPLEARPIPISEALRPLQGAPTPLEALRSPGGPSTTPISVVNVMMLALPTMTRRIRRWERHREAVEQAGDDADDVETVDDEWPFEEPKEPKPSASSGLVAASSSLLPLSAALPSGASRRVSRSIESKRTSDSTTVTTSDATTHDARRKTRQPSPCRISRLVGLLSPMTVPAMPKLSMPGPLGGLFIAASSRSTEDRRHSDGLGLHSLDAASLPYRNRSGGVISDSSPLMLQRFVMDADEDEATVVCRDDERDLAGSSTPHSSSDSLSDNLHIITNDFVSEGPTISRKSSEDDVSVANNTLSSFNSFVGPPTEPRLPKRFGFARSLRKKPRGRHSMSDVEMGRKEENFLPTLLRQLSKRSPRLFRKSLGDKLAGCHSSGLRKASDSAAICVTPTVFGNGGAIPLMDDCIVEEPERPHTAQTELETLPSSGFGTLLGNGLQRHTTPPEVIGRTPLVSLDGHPTISRLPTSPIDALSERRDSKSLVIANEDAQKRLSSSTAENRSTTSTDKSRCHSTAGVVRKTSATSDSAFRNASTTRVPSSISSNQISGESVSKKLSTALGAARRVRSQHSMDSLVGSAVQPLATEAKRKLLTTAKQNGSTTALAVRIVKKTISKKDASFKRKVTKAQRKERRATKTLGIVVGIFLVCWVPFFSINIINAVCIKLENPSCQVGYGPFFYATWIGYMNSFMNPVIYTIFNPEFRRAFLKLAHLRNNSCFRSRNSAIL</sequence>
<dbReference type="Gene3D" id="1.20.1070.10">
    <property type="entry name" value="Rhodopsin 7-helix transmembrane proteins"/>
    <property type="match status" value="2"/>
</dbReference>
<keyword evidence="7" id="KW-1015">Disulfide bond</keyword>
<dbReference type="SUPFAM" id="SSF81321">
    <property type="entry name" value="Family A G protein-coupled receptor-like"/>
    <property type="match status" value="2"/>
</dbReference>
<dbReference type="EMBL" id="JAUCMV010000003">
    <property type="protein sequence ID" value="KAK0410778.1"/>
    <property type="molecule type" value="Genomic_DNA"/>
</dbReference>
<dbReference type="Pfam" id="PF00001">
    <property type="entry name" value="7tm_1"/>
    <property type="match status" value="2"/>
</dbReference>
<feature type="compositionally biased region" description="Polar residues" evidence="11">
    <location>
        <begin position="746"/>
        <end position="760"/>
    </location>
</feature>
<feature type="region of interest" description="Disordered" evidence="11">
    <location>
        <begin position="226"/>
        <end position="245"/>
    </location>
</feature>
<feature type="transmembrane region" description="Helical" evidence="12">
    <location>
        <begin position="181"/>
        <end position="202"/>
    </location>
</feature>
<keyword evidence="15" id="KW-1185">Reference proteome</keyword>
<evidence type="ECO:0000256" key="2">
    <source>
        <dbReference type="ARBA" id="ARBA00022475"/>
    </source>
</evidence>
<feature type="domain" description="G-protein coupled receptors family 1 profile" evidence="13">
    <location>
        <begin position="38"/>
        <end position="948"/>
    </location>
</feature>
<keyword evidence="8 10" id="KW-0675">Receptor</keyword>
<feature type="compositionally biased region" description="Acidic residues" evidence="11">
    <location>
        <begin position="322"/>
        <end position="338"/>
    </location>
</feature>
<dbReference type="PANTHER" id="PTHR24248:SF125">
    <property type="entry name" value="DOPAMINE D2-LIKE RECEPTOR"/>
    <property type="match status" value="1"/>
</dbReference>
<dbReference type="GO" id="GO:0045202">
    <property type="term" value="C:synapse"/>
    <property type="evidence" value="ECO:0007669"/>
    <property type="project" value="GOC"/>
</dbReference>
<feature type="transmembrane region" description="Helical" evidence="12">
    <location>
        <begin position="97"/>
        <end position="119"/>
    </location>
</feature>
<evidence type="ECO:0000313" key="14">
    <source>
        <dbReference type="EMBL" id="KAK0410778.1"/>
    </source>
</evidence>
<keyword evidence="5 10" id="KW-0297">G-protein coupled receptor</keyword>
<keyword evidence="4 12" id="KW-1133">Transmembrane helix</keyword>
<proteinExistence type="inferred from homology"/>
<feature type="region of interest" description="Disordered" evidence="11">
    <location>
        <begin position="318"/>
        <end position="352"/>
    </location>
</feature>
<feature type="compositionally biased region" description="Low complexity" evidence="11">
    <location>
        <begin position="385"/>
        <end position="394"/>
    </location>
</feature>
<feature type="transmembrane region" description="Helical" evidence="12">
    <location>
        <begin position="891"/>
        <end position="911"/>
    </location>
</feature>
<feature type="transmembrane region" description="Helical" evidence="12">
    <location>
        <begin position="59"/>
        <end position="85"/>
    </location>
</feature>
<feature type="transmembrane region" description="Helical" evidence="12">
    <location>
        <begin position="931"/>
        <end position="951"/>
    </location>
</feature>
<feature type="transmembrane region" description="Helical" evidence="12">
    <location>
        <begin position="23"/>
        <end position="47"/>
    </location>
</feature>
<organism evidence="14 15">
    <name type="scientific">Steinernema hermaphroditum</name>
    <dbReference type="NCBI Taxonomy" id="289476"/>
    <lineage>
        <taxon>Eukaryota</taxon>
        <taxon>Metazoa</taxon>
        <taxon>Ecdysozoa</taxon>
        <taxon>Nematoda</taxon>
        <taxon>Chromadorea</taxon>
        <taxon>Rhabditida</taxon>
        <taxon>Tylenchina</taxon>
        <taxon>Panagrolaimomorpha</taxon>
        <taxon>Strongyloidoidea</taxon>
        <taxon>Steinernematidae</taxon>
        <taxon>Steinernema</taxon>
    </lineage>
</organism>
<feature type="region of interest" description="Disordered" evidence="11">
    <location>
        <begin position="368"/>
        <end position="407"/>
    </location>
</feature>
<comment type="caution">
    <text evidence="14">The sequence shown here is derived from an EMBL/GenBank/DDBJ whole genome shotgun (WGS) entry which is preliminary data.</text>
</comment>
<dbReference type="PRINTS" id="PR00237">
    <property type="entry name" value="GPCRRHODOPSN"/>
</dbReference>
<keyword evidence="3 10" id="KW-0812">Transmembrane</keyword>
<evidence type="ECO:0000259" key="13">
    <source>
        <dbReference type="PROSITE" id="PS50262"/>
    </source>
</evidence>
<dbReference type="GO" id="GO:0004930">
    <property type="term" value="F:G protein-coupled receptor activity"/>
    <property type="evidence" value="ECO:0007669"/>
    <property type="project" value="UniProtKB-KW"/>
</dbReference>
<evidence type="ECO:0000256" key="4">
    <source>
        <dbReference type="ARBA" id="ARBA00022989"/>
    </source>
</evidence>
<protein>
    <recommendedName>
        <fullName evidence="13">G-protein coupled receptors family 1 profile domain-containing protein</fullName>
    </recommendedName>
</protein>
<dbReference type="SMART" id="SM01381">
    <property type="entry name" value="7TM_GPCR_Srsx"/>
    <property type="match status" value="1"/>
</dbReference>
<keyword evidence="2" id="KW-1003">Cell membrane</keyword>
<feature type="compositionally biased region" description="Low complexity" evidence="11">
    <location>
        <begin position="793"/>
        <end position="802"/>
    </location>
</feature>
<dbReference type="PANTHER" id="PTHR24248">
    <property type="entry name" value="ADRENERGIC RECEPTOR-RELATED G-PROTEIN COUPLED RECEPTOR"/>
    <property type="match status" value="1"/>
</dbReference>
<evidence type="ECO:0000256" key="5">
    <source>
        <dbReference type="ARBA" id="ARBA00023040"/>
    </source>
</evidence>
<feature type="compositionally biased region" description="Polar residues" evidence="11">
    <location>
        <begin position="775"/>
        <end position="792"/>
    </location>
</feature>
<evidence type="ECO:0000256" key="6">
    <source>
        <dbReference type="ARBA" id="ARBA00023136"/>
    </source>
</evidence>
<evidence type="ECO:0000256" key="1">
    <source>
        <dbReference type="ARBA" id="ARBA00004651"/>
    </source>
</evidence>
<gene>
    <name evidence="14" type="ORF">QR680_005316</name>
</gene>
<evidence type="ECO:0000256" key="3">
    <source>
        <dbReference type="ARBA" id="ARBA00022692"/>
    </source>
</evidence>
<accession>A0AA39LV57</accession>
<reference evidence="14" key="1">
    <citation type="submission" date="2023-06" db="EMBL/GenBank/DDBJ databases">
        <title>Genomic analysis of the entomopathogenic nematode Steinernema hermaphroditum.</title>
        <authorList>
            <person name="Schwarz E.M."/>
            <person name="Heppert J.K."/>
            <person name="Baniya A."/>
            <person name="Schwartz H.T."/>
            <person name="Tan C.-H."/>
            <person name="Antoshechkin I."/>
            <person name="Sternberg P.W."/>
            <person name="Goodrich-Blair H."/>
            <person name="Dillman A.R."/>
        </authorList>
    </citation>
    <scope>NUCLEOTIDE SEQUENCE</scope>
    <source>
        <strain evidence="14">PS9179</strain>
        <tissue evidence="14">Whole animal</tissue>
    </source>
</reference>
<name>A0AA39LV57_9BILA</name>
<feature type="region of interest" description="Disordered" evidence="11">
    <location>
        <begin position="735"/>
        <end position="802"/>
    </location>
</feature>
<dbReference type="GO" id="GO:0001591">
    <property type="term" value="F:dopamine neurotransmitter receptor activity, coupled via Gi/Go"/>
    <property type="evidence" value="ECO:0007669"/>
    <property type="project" value="TreeGrafter"/>
</dbReference>
<dbReference type="GO" id="GO:0005886">
    <property type="term" value="C:plasma membrane"/>
    <property type="evidence" value="ECO:0007669"/>
    <property type="project" value="UniProtKB-SubCell"/>
</dbReference>
<dbReference type="AlphaFoldDB" id="A0AA39LV57"/>
<comment type="subcellular location">
    <subcellularLocation>
        <location evidence="1">Cell membrane</location>
        <topology evidence="1">Multi-pass membrane protein</topology>
    </subcellularLocation>
</comment>
<evidence type="ECO:0000256" key="9">
    <source>
        <dbReference type="ARBA" id="ARBA00023224"/>
    </source>
</evidence>
<dbReference type="PROSITE" id="PS00237">
    <property type="entry name" value="G_PROTEIN_RECEP_F1_1"/>
    <property type="match status" value="1"/>
</dbReference>
<evidence type="ECO:0000256" key="8">
    <source>
        <dbReference type="ARBA" id="ARBA00023170"/>
    </source>
</evidence>
<evidence type="ECO:0000256" key="11">
    <source>
        <dbReference type="SAM" id="MobiDB-lite"/>
    </source>
</evidence>
<comment type="similarity">
    <text evidence="10">Belongs to the G-protein coupled receptor 1 family.</text>
</comment>
<dbReference type="PROSITE" id="PS50262">
    <property type="entry name" value="G_PROTEIN_RECEP_F1_2"/>
    <property type="match status" value="1"/>
</dbReference>
<dbReference type="Proteomes" id="UP001175271">
    <property type="component" value="Unassembled WGS sequence"/>
</dbReference>
<feature type="transmembrane region" description="Helical" evidence="12">
    <location>
        <begin position="140"/>
        <end position="161"/>
    </location>
</feature>
<keyword evidence="6 12" id="KW-0472">Membrane</keyword>
<dbReference type="InterPro" id="IPR017452">
    <property type="entry name" value="GPCR_Rhodpsn_7TM"/>
</dbReference>
<evidence type="ECO:0000256" key="7">
    <source>
        <dbReference type="ARBA" id="ARBA00023157"/>
    </source>
</evidence>
<evidence type="ECO:0000313" key="15">
    <source>
        <dbReference type="Proteomes" id="UP001175271"/>
    </source>
</evidence>
<evidence type="ECO:0000256" key="12">
    <source>
        <dbReference type="SAM" id="Phobius"/>
    </source>
</evidence>
<keyword evidence="9 10" id="KW-0807">Transducer</keyword>
<dbReference type="InterPro" id="IPR000276">
    <property type="entry name" value="GPCR_Rhodpsn"/>
</dbReference>
<evidence type="ECO:0000256" key="10">
    <source>
        <dbReference type="RuleBase" id="RU000688"/>
    </source>
</evidence>